<dbReference type="STRING" id="456442.Mboo_0120"/>
<organism evidence="2 3">
    <name type="scientific">Methanoregula boonei (strain DSM 21154 / JCM 14090 / 6A8)</name>
    <dbReference type="NCBI Taxonomy" id="456442"/>
    <lineage>
        <taxon>Archaea</taxon>
        <taxon>Methanobacteriati</taxon>
        <taxon>Methanobacteriota</taxon>
        <taxon>Stenosarchaea group</taxon>
        <taxon>Methanomicrobia</taxon>
        <taxon>Methanomicrobiales</taxon>
        <taxon>Methanoregulaceae</taxon>
        <taxon>Methanoregula</taxon>
    </lineage>
</organism>
<sequence>MADITGDTLVITGGFILVIIIVAITFLRLRTAERRMHESSYKLRTYTDLLNAVTDINLAGNDSYKLDIAKRNLALTLNRLNLIASSGVLKSVSDLLDFLNEHKEKDFDTLRLHNILNTLVIEARRDLNPSHARNIEESKVRYRFFGPVRK</sequence>
<dbReference type="eggNOG" id="arCOG12673">
    <property type="taxonomic scope" value="Archaea"/>
</dbReference>
<dbReference type="HOGENOM" id="CLU_1736398_0_0_2"/>
<evidence type="ECO:0000313" key="3">
    <source>
        <dbReference type="Proteomes" id="UP000002408"/>
    </source>
</evidence>
<dbReference type="AlphaFoldDB" id="A7I4I3"/>
<dbReference type="Proteomes" id="UP000002408">
    <property type="component" value="Chromosome"/>
</dbReference>
<dbReference type="RefSeq" id="WP_011991132.1">
    <property type="nucleotide sequence ID" value="NC_009712.1"/>
</dbReference>
<dbReference type="EMBL" id="CP000780">
    <property type="protein sequence ID" value="ABS54644.1"/>
    <property type="molecule type" value="Genomic_DNA"/>
</dbReference>
<proteinExistence type="predicted"/>
<keyword evidence="3" id="KW-1185">Reference proteome</keyword>
<keyword evidence="1" id="KW-0812">Transmembrane</keyword>
<protein>
    <submittedName>
        <fullName evidence="2">Uncharacterized protein</fullName>
    </submittedName>
</protein>
<evidence type="ECO:0000313" key="2">
    <source>
        <dbReference type="EMBL" id="ABS54644.1"/>
    </source>
</evidence>
<gene>
    <name evidence="2" type="ordered locus">Mboo_0120</name>
</gene>
<reference evidence="3" key="1">
    <citation type="journal article" date="2015" name="Microbiology">
        <title>Genome of Methanoregula boonei 6A8 reveals adaptations to oligotrophic peatland environments.</title>
        <authorList>
            <person name="Braeuer S."/>
            <person name="Cadillo-Quiroz H."/>
            <person name="Kyrpides N."/>
            <person name="Woyke T."/>
            <person name="Goodwin L."/>
            <person name="Detter C."/>
            <person name="Podell S."/>
            <person name="Yavitt J.B."/>
            <person name="Zinder S.H."/>
        </authorList>
    </citation>
    <scope>NUCLEOTIDE SEQUENCE [LARGE SCALE GENOMIC DNA]</scope>
    <source>
        <strain evidence="3">DSM 21154 / JCM 14090 / 6A8</strain>
    </source>
</reference>
<feature type="transmembrane region" description="Helical" evidence="1">
    <location>
        <begin position="6"/>
        <end position="27"/>
    </location>
</feature>
<accession>A7I4I3</accession>
<name>A7I4I3_METB6</name>
<evidence type="ECO:0000256" key="1">
    <source>
        <dbReference type="SAM" id="Phobius"/>
    </source>
</evidence>
<dbReference type="KEGG" id="mbn:Mboo_0120"/>
<keyword evidence="1" id="KW-0472">Membrane</keyword>
<dbReference type="GeneID" id="5411294"/>
<dbReference type="OrthoDB" id="378848at2157"/>
<keyword evidence="1" id="KW-1133">Transmembrane helix</keyword>